<dbReference type="InterPro" id="IPR036265">
    <property type="entry name" value="HIT-like_sf"/>
</dbReference>
<dbReference type="EMBL" id="JACPRF010000441">
    <property type="protein sequence ID" value="MBI2878059.1"/>
    <property type="molecule type" value="Genomic_DNA"/>
</dbReference>
<comment type="caution">
    <text evidence="13">The sequence shown here is derived from an EMBL/GenBank/DDBJ whole genome shotgun (WGS) entry which is preliminary data.</text>
</comment>
<evidence type="ECO:0000256" key="8">
    <source>
        <dbReference type="PIRSR" id="PIRSR000808-1"/>
    </source>
</evidence>
<dbReference type="GO" id="GO:0008270">
    <property type="term" value="F:zinc ion binding"/>
    <property type="evidence" value="ECO:0007669"/>
    <property type="project" value="InterPro"/>
</dbReference>
<sequence length="351" mass="40542">MQELRQNPATREWVIIATERRKRPDEFRRRNSPSSPPEQVDTCPFCPGNEGMTPPEEQAYRTEGTHPNTPDWWVRVVANRFAALHPEGNLQRTRQESFFLKMKGVGKHEVIIETPRHNEVMAFMEEKQLEEIILTYRDRYLALSRDPRFKLIIIFKNHGERAGTSLEHPHSQIVATPIVPLYIRNRLEEAMRYYDDYGTCVYCDMLQEELNAGDRIVIETSQYVVFNPFASQVPFETWIIPRVHSASFANIGIEEAKGLGRVLKAILSRLYHKLHDPDFNLVIHTAPIGDEDGEYYHWYLQILPRLTTPAGFEIGTGIYINHALPEETALFLRDTASPREAIGTVSDEIAR</sequence>
<evidence type="ECO:0000256" key="2">
    <source>
        <dbReference type="ARBA" id="ARBA00022679"/>
    </source>
</evidence>
<dbReference type="PANTHER" id="PTHR42763">
    <property type="entry name" value="ADP-GLUCOSE PHOSPHORYLASE"/>
    <property type="match status" value="1"/>
</dbReference>
<organism evidence="13 14">
    <name type="scientific">Tectimicrobiota bacterium</name>
    <dbReference type="NCBI Taxonomy" id="2528274"/>
    <lineage>
        <taxon>Bacteria</taxon>
        <taxon>Pseudomonadati</taxon>
        <taxon>Nitrospinota/Tectimicrobiota group</taxon>
        <taxon>Candidatus Tectimicrobiota</taxon>
    </lineage>
</organism>
<dbReference type="Pfam" id="PF01087">
    <property type="entry name" value="GalP_UDP_transf"/>
    <property type="match status" value="1"/>
</dbReference>
<evidence type="ECO:0000259" key="12">
    <source>
        <dbReference type="Pfam" id="PF02744"/>
    </source>
</evidence>
<feature type="active site" description="Tele-UMP-histidine intermediate" evidence="8">
    <location>
        <position position="170"/>
    </location>
</feature>
<evidence type="ECO:0000256" key="3">
    <source>
        <dbReference type="ARBA" id="ARBA00022695"/>
    </source>
</evidence>
<feature type="domain" description="Galactose-1-phosphate uridyl transferase C-terminal" evidence="12">
    <location>
        <begin position="191"/>
        <end position="299"/>
    </location>
</feature>
<dbReference type="NCBIfam" id="TIGR00209">
    <property type="entry name" value="galT_1"/>
    <property type="match status" value="1"/>
</dbReference>
<protein>
    <recommendedName>
        <fullName evidence="7">Galactose-1-phosphate uridylyltransferase</fullName>
        <ecNumber evidence="7">2.7.7.12</ecNumber>
    </recommendedName>
</protein>
<evidence type="ECO:0000259" key="11">
    <source>
        <dbReference type="Pfam" id="PF01087"/>
    </source>
</evidence>
<keyword evidence="6" id="KW-0119">Carbohydrate metabolism</keyword>
<evidence type="ECO:0000256" key="6">
    <source>
        <dbReference type="ARBA" id="ARBA00023277"/>
    </source>
</evidence>
<dbReference type="PIRSF" id="PIRSF000808">
    <property type="entry name" value="GalT"/>
    <property type="match status" value="1"/>
</dbReference>
<accession>A0A932CRQ3</accession>
<comment type="similarity">
    <text evidence="1">Belongs to the galactose-1-phosphate uridylyltransferase type 1 family.</text>
</comment>
<dbReference type="InterPro" id="IPR005850">
    <property type="entry name" value="GalP_Utransf_C"/>
</dbReference>
<dbReference type="Proteomes" id="UP000769766">
    <property type="component" value="Unassembled WGS sequence"/>
</dbReference>
<dbReference type="GO" id="GO:0008108">
    <property type="term" value="F:UDP-glucose:hexose-1-phosphate uridylyltransferase activity"/>
    <property type="evidence" value="ECO:0007669"/>
    <property type="project" value="UniProtKB-UniRule"/>
</dbReference>
<feature type="binding site" evidence="9">
    <location>
        <position position="43"/>
    </location>
    <ligand>
        <name>Zn(2+)</name>
        <dbReference type="ChEBI" id="CHEBI:29105"/>
    </ligand>
</feature>
<evidence type="ECO:0000256" key="4">
    <source>
        <dbReference type="ARBA" id="ARBA00022723"/>
    </source>
</evidence>
<evidence type="ECO:0000313" key="14">
    <source>
        <dbReference type="Proteomes" id="UP000769766"/>
    </source>
</evidence>
<keyword evidence="3 13" id="KW-0548">Nucleotidyltransferase</keyword>
<keyword evidence="2" id="KW-0808">Transferase</keyword>
<feature type="compositionally biased region" description="Basic and acidic residues" evidence="10">
    <location>
        <begin position="18"/>
        <end position="29"/>
    </location>
</feature>
<feature type="binding site" evidence="9">
    <location>
        <position position="168"/>
    </location>
    <ligand>
        <name>Zn(2+)</name>
        <dbReference type="ChEBI" id="CHEBI:29105"/>
    </ligand>
</feature>
<evidence type="ECO:0000256" key="10">
    <source>
        <dbReference type="SAM" id="MobiDB-lite"/>
    </source>
</evidence>
<evidence type="ECO:0000313" key="13">
    <source>
        <dbReference type="EMBL" id="MBI2878059.1"/>
    </source>
</evidence>
<reference evidence="13" key="1">
    <citation type="submission" date="2020-07" db="EMBL/GenBank/DDBJ databases">
        <title>Huge and variable diversity of episymbiotic CPR bacteria and DPANN archaea in groundwater ecosystems.</title>
        <authorList>
            <person name="He C.Y."/>
            <person name="Keren R."/>
            <person name="Whittaker M."/>
            <person name="Farag I.F."/>
            <person name="Doudna J."/>
            <person name="Cate J.H.D."/>
            <person name="Banfield J.F."/>
        </authorList>
    </citation>
    <scope>NUCLEOTIDE SEQUENCE</scope>
    <source>
        <strain evidence="13">NC_groundwater_672_Ag_B-0.1um_62_36</strain>
    </source>
</reference>
<gene>
    <name evidence="13" type="primary">galT</name>
    <name evidence="13" type="ORF">HYY20_14375</name>
</gene>
<name>A0A932CRQ3_UNCTE</name>
<evidence type="ECO:0000256" key="9">
    <source>
        <dbReference type="PIRSR" id="PIRSR000808-3"/>
    </source>
</evidence>
<dbReference type="EC" id="2.7.7.12" evidence="7"/>
<dbReference type="GO" id="GO:0006012">
    <property type="term" value="P:galactose metabolic process"/>
    <property type="evidence" value="ECO:0007669"/>
    <property type="project" value="UniProtKB-UniRule"/>
</dbReference>
<feature type="binding site" evidence="9">
    <location>
        <position position="46"/>
    </location>
    <ligand>
        <name>Zn(2+)</name>
        <dbReference type="ChEBI" id="CHEBI:29105"/>
    </ligand>
</feature>
<proteinExistence type="inferred from homology"/>
<dbReference type="PANTHER" id="PTHR42763:SF2">
    <property type="entry name" value="ADP-GLUCOSE PHOSPHORYLASE"/>
    <property type="match status" value="1"/>
</dbReference>
<feature type="region of interest" description="Disordered" evidence="10">
    <location>
        <begin position="1"/>
        <end position="66"/>
    </location>
</feature>
<dbReference type="InterPro" id="IPR001937">
    <property type="entry name" value="GalP_UDPtransf1"/>
</dbReference>
<keyword evidence="4 9" id="KW-0479">Metal-binding</keyword>
<evidence type="ECO:0000256" key="5">
    <source>
        <dbReference type="ARBA" id="ARBA00022833"/>
    </source>
</evidence>
<dbReference type="Gene3D" id="3.30.428.10">
    <property type="entry name" value="HIT-like"/>
    <property type="match status" value="2"/>
</dbReference>
<dbReference type="SUPFAM" id="SSF54197">
    <property type="entry name" value="HIT-like"/>
    <property type="match status" value="2"/>
</dbReference>
<dbReference type="AlphaFoldDB" id="A0A932CRQ3"/>
<evidence type="ECO:0000256" key="7">
    <source>
        <dbReference type="NCBIfam" id="TIGR00209"/>
    </source>
</evidence>
<feature type="domain" description="Galactose-1-phosphate uridyl transferase N-terminal" evidence="11">
    <location>
        <begin position="3"/>
        <end position="180"/>
    </location>
</feature>
<keyword evidence="5 9" id="KW-0862">Zinc</keyword>
<dbReference type="InterPro" id="IPR005849">
    <property type="entry name" value="GalP_Utransf_N"/>
</dbReference>
<evidence type="ECO:0000256" key="1">
    <source>
        <dbReference type="ARBA" id="ARBA00010951"/>
    </source>
</evidence>
<comment type="cofactor">
    <cofactor evidence="9">
        <name>Zn(2+)</name>
        <dbReference type="ChEBI" id="CHEBI:29105"/>
    </cofactor>
    <text evidence="9">Binds 1 zinc ion per subunit.</text>
</comment>
<dbReference type="Pfam" id="PF02744">
    <property type="entry name" value="GalP_UDP_tr_C"/>
    <property type="match status" value="1"/>
</dbReference>
<feature type="binding site" evidence="9">
    <location>
        <position position="117"/>
    </location>
    <ligand>
        <name>Zn(2+)</name>
        <dbReference type="ChEBI" id="CHEBI:29105"/>
    </ligand>
</feature>
<dbReference type="InterPro" id="IPR053177">
    <property type="entry name" value="ADP-glucose_phosphorylase"/>
</dbReference>